<evidence type="ECO:0000313" key="1">
    <source>
        <dbReference type="EMBL" id="SFQ71354.1"/>
    </source>
</evidence>
<organism evidence="1 2">
    <name type="scientific">Hymenobacter arizonensis</name>
    <name type="common">Siccationidurans arizonensis</name>
    <dbReference type="NCBI Taxonomy" id="1227077"/>
    <lineage>
        <taxon>Bacteria</taxon>
        <taxon>Pseudomonadati</taxon>
        <taxon>Bacteroidota</taxon>
        <taxon>Cytophagia</taxon>
        <taxon>Cytophagales</taxon>
        <taxon>Hymenobacteraceae</taxon>
        <taxon>Hymenobacter</taxon>
    </lineage>
</organism>
<sequence>MKSAAEYLEAHVFEARRPRRELQPVVAYSDAVQAIEQALADAEKYKYLLMRALRRHADDAAVTGPAQATTPAPSFFTEAAPVLPLYTNSERMAA</sequence>
<proteinExistence type="predicted"/>
<keyword evidence="2" id="KW-1185">Reference proteome</keyword>
<protein>
    <submittedName>
        <fullName evidence="1">Uncharacterized protein</fullName>
    </submittedName>
</protein>
<evidence type="ECO:0000313" key="2">
    <source>
        <dbReference type="Proteomes" id="UP000199029"/>
    </source>
</evidence>
<dbReference type="RefSeq" id="WP_092677182.1">
    <property type="nucleotide sequence ID" value="NZ_FOXS01000006.1"/>
</dbReference>
<accession>A0A1I6ARP0</accession>
<dbReference type="AlphaFoldDB" id="A0A1I6ARP0"/>
<dbReference type="EMBL" id="FOXS01000006">
    <property type="protein sequence ID" value="SFQ71354.1"/>
    <property type="molecule type" value="Genomic_DNA"/>
</dbReference>
<dbReference type="OrthoDB" id="885504at2"/>
<reference evidence="2" key="1">
    <citation type="submission" date="2016-10" db="EMBL/GenBank/DDBJ databases">
        <authorList>
            <person name="Varghese N."/>
            <person name="Submissions S."/>
        </authorList>
    </citation>
    <scope>NUCLEOTIDE SEQUENCE [LARGE SCALE GENOMIC DNA]</scope>
    <source>
        <strain evidence="2">OR362-8,ATCC BAA-1266,JCM 13504</strain>
    </source>
</reference>
<name>A0A1I6ARP0_HYMAR</name>
<dbReference type="Proteomes" id="UP000199029">
    <property type="component" value="Unassembled WGS sequence"/>
</dbReference>
<gene>
    <name evidence="1" type="ORF">SAMN04515668_3819</name>
</gene>